<name>A0A1H3DCQ8_9EURY</name>
<gene>
    <name evidence="1" type="ORF">SAMN04487946_101479</name>
</gene>
<dbReference type="EMBL" id="FNPB01000001">
    <property type="protein sequence ID" value="SDX63938.1"/>
    <property type="molecule type" value="Genomic_DNA"/>
</dbReference>
<keyword evidence="2" id="KW-1185">Reference proteome</keyword>
<sequence>MKPGRFIVERLRAPERYTDESELRQDGLPPILGGDVVRLFDHEAPHARLFSQVVQA</sequence>
<proteinExistence type="predicted"/>
<protein>
    <submittedName>
        <fullName evidence="1">Uncharacterized protein</fullName>
    </submittedName>
</protein>
<dbReference type="RefSeq" id="WP_175454540.1">
    <property type="nucleotide sequence ID" value="NZ_FNPB01000001.1"/>
</dbReference>
<dbReference type="Proteomes" id="UP000199170">
    <property type="component" value="Unassembled WGS sequence"/>
</dbReference>
<evidence type="ECO:0000313" key="2">
    <source>
        <dbReference type="Proteomes" id="UP000199170"/>
    </source>
</evidence>
<reference evidence="2" key="1">
    <citation type="submission" date="2016-10" db="EMBL/GenBank/DDBJ databases">
        <authorList>
            <person name="Varghese N."/>
            <person name="Submissions S."/>
        </authorList>
    </citation>
    <scope>NUCLEOTIDE SEQUENCE [LARGE SCALE GENOMIC DNA]</scope>
    <source>
        <strain evidence="2">CGMCC 1.10118</strain>
    </source>
</reference>
<dbReference type="AlphaFoldDB" id="A0A1H3DCQ8"/>
<organism evidence="1 2">
    <name type="scientific">Halobellus clavatus</name>
    <dbReference type="NCBI Taxonomy" id="660517"/>
    <lineage>
        <taxon>Archaea</taxon>
        <taxon>Methanobacteriati</taxon>
        <taxon>Methanobacteriota</taxon>
        <taxon>Stenosarchaea group</taxon>
        <taxon>Halobacteria</taxon>
        <taxon>Halobacteriales</taxon>
        <taxon>Haloferacaceae</taxon>
        <taxon>Halobellus</taxon>
    </lineage>
</organism>
<dbReference type="STRING" id="660517.SAMN04487946_101479"/>
<accession>A0A1H3DCQ8</accession>
<evidence type="ECO:0000313" key="1">
    <source>
        <dbReference type="EMBL" id="SDX63938.1"/>
    </source>
</evidence>